<dbReference type="Proteomes" id="UP000499080">
    <property type="component" value="Unassembled WGS sequence"/>
</dbReference>
<name>A0A4Y2J1C8_ARAVE</name>
<comment type="caution">
    <text evidence="1">The sequence shown here is derived from an EMBL/GenBank/DDBJ whole genome shotgun (WGS) entry which is preliminary data.</text>
</comment>
<evidence type="ECO:0000313" key="2">
    <source>
        <dbReference type="Proteomes" id="UP000499080"/>
    </source>
</evidence>
<dbReference type="EMBL" id="BGPR01108744">
    <property type="protein sequence ID" value="GBM83715.1"/>
    <property type="molecule type" value="Genomic_DNA"/>
</dbReference>
<keyword evidence="2" id="KW-1185">Reference proteome</keyword>
<protein>
    <submittedName>
        <fullName evidence="1">Uncharacterized protein</fullName>
    </submittedName>
</protein>
<gene>
    <name evidence="1" type="ORF">AVEN_231850_1</name>
</gene>
<evidence type="ECO:0000313" key="1">
    <source>
        <dbReference type="EMBL" id="GBM83715.1"/>
    </source>
</evidence>
<accession>A0A4Y2J1C8</accession>
<reference evidence="1 2" key="1">
    <citation type="journal article" date="2019" name="Sci. Rep.">
        <title>Orb-weaving spider Araneus ventricosus genome elucidates the spidroin gene catalogue.</title>
        <authorList>
            <person name="Kono N."/>
            <person name="Nakamura H."/>
            <person name="Ohtoshi R."/>
            <person name="Moran D.A.P."/>
            <person name="Shinohara A."/>
            <person name="Yoshida Y."/>
            <person name="Fujiwara M."/>
            <person name="Mori M."/>
            <person name="Tomita M."/>
            <person name="Arakawa K."/>
        </authorList>
    </citation>
    <scope>NUCLEOTIDE SEQUENCE [LARGE SCALE GENOMIC DNA]</scope>
</reference>
<dbReference type="AlphaFoldDB" id="A0A4Y2J1C8"/>
<proteinExistence type="predicted"/>
<sequence>MIMYSNGNFIFRERLPFVPFYLQNASPCPMPLWPTNRLMDLGQPFYLQSAEARARVSKATRTASYGPCYVGTPLLPTATPFCKYEDLLGITSRDPKGIIFDQFSHN</sequence>
<organism evidence="1 2">
    <name type="scientific">Araneus ventricosus</name>
    <name type="common">Orbweaver spider</name>
    <name type="synonym">Epeira ventricosa</name>
    <dbReference type="NCBI Taxonomy" id="182803"/>
    <lineage>
        <taxon>Eukaryota</taxon>
        <taxon>Metazoa</taxon>
        <taxon>Ecdysozoa</taxon>
        <taxon>Arthropoda</taxon>
        <taxon>Chelicerata</taxon>
        <taxon>Arachnida</taxon>
        <taxon>Araneae</taxon>
        <taxon>Araneomorphae</taxon>
        <taxon>Entelegynae</taxon>
        <taxon>Araneoidea</taxon>
        <taxon>Araneidae</taxon>
        <taxon>Araneus</taxon>
    </lineage>
</organism>